<evidence type="ECO:0000313" key="3">
    <source>
        <dbReference type="EMBL" id="GBG32338.1"/>
    </source>
</evidence>
<keyword evidence="2" id="KW-1133">Transmembrane helix</keyword>
<sequence length="868" mass="98561">MAAGTSENLHVARTRWQSPNVGDPYHTLSGARNAKMNQAGYLKIDNETTAEYTRNPGRLDGKVLERLAQQDGHLDAAQRHELVKGLLDHPRPWRFSRFIKELAEVDPYAVEVNDENENFTYSVKVLNDNVESVMGKIWVEKGAEAEAEFGRHGHLSDVETDGANACFGLSNCMPSIRANGSRERPLSNPVERWSDFWLWKKLLSTNLINLLPDASFSLFVFAKDRTGDDLPIFFMELQKRPKDEAQTKKRTPRYELIWELDQVLRSNNDRIARPREALHAAEFASAYQKIFFYVNWFDDFGTKRHITHALVSDLNRVSKDKWDDWFEERHKDDPTDAILAIIITIVAAILSFSTVLDQPVISIVAGIAVAGIASEEWIPPRAFLLGAVARFHGNESLSLRVYQRADRMLSTKTVFISLIASFAEISDVFFFWQGNTDRSNDDCIIANQTILGVPVNCTTDEPASNFLNIMHPQGDACCAMNRSDLTISIAACFNCILLMHTAFAGIYSLYSPSDFPKNPRQHPRVYVEKASQKGFQKFFRQSIRDLRAVRERCYVYSPLNHFALTDDEIGSGRSQLAFKNINGQVEDFVDLASPGAPSGYLCYWISSPACSKIAVDCLVYGKYCSLYLLPLALIEQILGIVGGLLTIIFDIPVALLLLLLAAPMQLNKIKRDTVPRPFIRNCVAAIMYVYEPVDWYLILVRSYNRIIAALLDLDYIKCRTRSTARLYRWANIRAVRTGRASNHSWSFGEHLDSGYYHCSDCVCVNPRTFKMGLVNKEIRAFQRHRNLWANHPNIKVYKNPFLSCGDNTEIIPKKSANNETEVLKADEEAKRPALDREDDGSDSEDDPVNDNEDIPRLFRRKRVVDSHD</sequence>
<accession>A0A2R5GRE8</accession>
<gene>
    <name evidence="3" type="ORF">FCC1311_085632</name>
</gene>
<feature type="compositionally biased region" description="Basic and acidic residues" evidence="1">
    <location>
        <begin position="821"/>
        <end position="835"/>
    </location>
</feature>
<organism evidence="3 4">
    <name type="scientific">Hondaea fermentalgiana</name>
    <dbReference type="NCBI Taxonomy" id="2315210"/>
    <lineage>
        <taxon>Eukaryota</taxon>
        <taxon>Sar</taxon>
        <taxon>Stramenopiles</taxon>
        <taxon>Bigyra</taxon>
        <taxon>Labyrinthulomycetes</taxon>
        <taxon>Thraustochytrida</taxon>
        <taxon>Thraustochytriidae</taxon>
        <taxon>Hondaea</taxon>
    </lineage>
</organism>
<reference evidence="3 4" key="1">
    <citation type="submission" date="2017-12" db="EMBL/GenBank/DDBJ databases">
        <title>Sequencing, de novo assembly and annotation of complete genome of a new Thraustochytrid species, strain FCC1311.</title>
        <authorList>
            <person name="Sedici K."/>
            <person name="Godart F."/>
            <person name="Aiese Cigliano R."/>
            <person name="Sanseverino W."/>
            <person name="Barakat M."/>
            <person name="Ortet P."/>
            <person name="Marechal E."/>
            <person name="Cagnac O."/>
            <person name="Amato A."/>
        </authorList>
    </citation>
    <scope>NUCLEOTIDE SEQUENCE [LARGE SCALE GENOMIC DNA]</scope>
</reference>
<keyword evidence="2" id="KW-0812">Transmembrane</keyword>
<evidence type="ECO:0000256" key="1">
    <source>
        <dbReference type="SAM" id="MobiDB-lite"/>
    </source>
</evidence>
<dbReference type="Proteomes" id="UP000241890">
    <property type="component" value="Unassembled WGS sequence"/>
</dbReference>
<dbReference type="EMBL" id="BEYU01000121">
    <property type="protein sequence ID" value="GBG32338.1"/>
    <property type="molecule type" value="Genomic_DNA"/>
</dbReference>
<evidence type="ECO:0000313" key="4">
    <source>
        <dbReference type="Proteomes" id="UP000241890"/>
    </source>
</evidence>
<feature type="region of interest" description="Disordered" evidence="1">
    <location>
        <begin position="1"/>
        <end position="22"/>
    </location>
</feature>
<proteinExistence type="predicted"/>
<feature type="region of interest" description="Disordered" evidence="1">
    <location>
        <begin position="818"/>
        <end position="868"/>
    </location>
</feature>
<dbReference type="AlphaFoldDB" id="A0A2R5GRE8"/>
<protein>
    <submittedName>
        <fullName evidence="3">Uncharacterized protein</fullName>
    </submittedName>
</protein>
<name>A0A2R5GRE8_9STRA</name>
<feature type="transmembrane region" description="Helical" evidence="2">
    <location>
        <begin position="637"/>
        <end position="661"/>
    </location>
</feature>
<keyword evidence="2" id="KW-0472">Membrane</keyword>
<dbReference type="InParanoid" id="A0A2R5GRE8"/>
<feature type="compositionally biased region" description="Acidic residues" evidence="1">
    <location>
        <begin position="836"/>
        <end position="852"/>
    </location>
</feature>
<keyword evidence="4" id="KW-1185">Reference proteome</keyword>
<evidence type="ECO:0000256" key="2">
    <source>
        <dbReference type="SAM" id="Phobius"/>
    </source>
</evidence>
<comment type="caution">
    <text evidence="3">The sequence shown here is derived from an EMBL/GenBank/DDBJ whole genome shotgun (WGS) entry which is preliminary data.</text>
</comment>